<protein>
    <submittedName>
        <fullName evidence="4">Arylsulfatase A</fullName>
    </submittedName>
</protein>
<accession>A0A1K1PDZ2</accession>
<gene>
    <name evidence="4" type="ORF">SAMN02927921_01704</name>
</gene>
<dbReference type="InterPro" id="IPR017850">
    <property type="entry name" value="Alkaline_phosphatase_core_sf"/>
</dbReference>
<dbReference type="InterPro" id="IPR052701">
    <property type="entry name" value="GAG_Ulvan_Degrading_Sulfatases"/>
</dbReference>
<dbReference type="PROSITE" id="PS00149">
    <property type="entry name" value="SULFATASE_2"/>
    <property type="match status" value="1"/>
</dbReference>
<dbReference type="AlphaFoldDB" id="A0A1K1PDZ2"/>
<dbReference type="InterPro" id="IPR024607">
    <property type="entry name" value="Sulfatase_CS"/>
</dbReference>
<evidence type="ECO:0000313" key="5">
    <source>
        <dbReference type="Proteomes" id="UP000182248"/>
    </source>
</evidence>
<dbReference type="Proteomes" id="UP000182248">
    <property type="component" value="Unassembled WGS sequence"/>
</dbReference>
<evidence type="ECO:0000313" key="4">
    <source>
        <dbReference type="EMBL" id="SFW45697.1"/>
    </source>
</evidence>
<organism evidence="4 5">
    <name type="scientific">Sinomicrobium oceani</name>
    <dbReference type="NCBI Taxonomy" id="1150368"/>
    <lineage>
        <taxon>Bacteria</taxon>
        <taxon>Pseudomonadati</taxon>
        <taxon>Bacteroidota</taxon>
        <taxon>Flavobacteriia</taxon>
        <taxon>Flavobacteriales</taxon>
        <taxon>Flavobacteriaceae</taxon>
        <taxon>Sinomicrobium</taxon>
    </lineage>
</organism>
<reference evidence="4 5" key="1">
    <citation type="submission" date="2016-11" db="EMBL/GenBank/DDBJ databases">
        <authorList>
            <person name="Jaros S."/>
            <person name="Januszkiewicz K."/>
            <person name="Wedrychowicz H."/>
        </authorList>
    </citation>
    <scope>NUCLEOTIDE SEQUENCE [LARGE SCALE GENOMIC DNA]</scope>
    <source>
        <strain evidence="4 5">CGMCC 1.12145</strain>
    </source>
</reference>
<dbReference type="Gene3D" id="3.40.720.10">
    <property type="entry name" value="Alkaline Phosphatase, subunit A"/>
    <property type="match status" value="1"/>
</dbReference>
<dbReference type="CDD" id="cd16143">
    <property type="entry name" value="ARS_like"/>
    <property type="match status" value="1"/>
</dbReference>
<sequence>MKHPTRIQVCTVFILLLLSCKKSGQEEKTGTNTDQSRHPNIVLIYSDDLGYGDISCYGGSIATPHIDKLADEGLKFTNAYTTAATCTPSRYSLLTGEYAWRTRGRGVAPGDASSLIKPGTETLPGILRKSGYKTAVVGKWHLGLGDENGPDWNGKISPGPLEIGFDYSFIIPATGDRVPCVFVENHHVVNLKADDPIRVSYKEKTGDWPTGKENPELLTTKWSHGHDMTIVNGISRIGYMTGGKAALWRDEDIADKLVEKSTAFIRKNKEKPFFLYLATHDIHVPRIAHERFQGKTDRGPRGDVIAQLDWAVGEITRLLEELDLEDNTLIIFSSDNGPVLDDGYRDRARELLGNHRPSGILRGGKYSALEAGTRVPMLVKWTGHIPPGAESAALFSQVDILGSFAAGTGQSITTGQAPDTQDQWEALTGKDRQGRDGLVQEAIGSVLSYVKGDYKFIPPNPGNARITWGPDIETGFSGEEQLYDLRNDPSEKKNIALQNPGLLQKMKKELDSIIHSGK</sequence>
<comment type="similarity">
    <text evidence="1">Belongs to the sulfatase family.</text>
</comment>
<evidence type="ECO:0000256" key="1">
    <source>
        <dbReference type="ARBA" id="ARBA00008779"/>
    </source>
</evidence>
<dbReference type="Gene3D" id="3.30.1120.10">
    <property type="match status" value="1"/>
</dbReference>
<evidence type="ECO:0000259" key="3">
    <source>
        <dbReference type="Pfam" id="PF00884"/>
    </source>
</evidence>
<dbReference type="STRING" id="1150368.SAMN02927921_01704"/>
<dbReference type="InterPro" id="IPR000917">
    <property type="entry name" value="Sulfatase_N"/>
</dbReference>
<keyword evidence="2" id="KW-0378">Hydrolase</keyword>
<dbReference type="PROSITE" id="PS51257">
    <property type="entry name" value="PROKAR_LIPOPROTEIN"/>
    <property type="match status" value="1"/>
</dbReference>
<dbReference type="RefSeq" id="WP_072316942.1">
    <property type="nucleotide sequence ID" value="NZ_FPJE01000008.1"/>
</dbReference>
<dbReference type="PANTHER" id="PTHR43751">
    <property type="entry name" value="SULFATASE"/>
    <property type="match status" value="1"/>
</dbReference>
<keyword evidence="5" id="KW-1185">Reference proteome</keyword>
<feature type="domain" description="Sulfatase N-terminal" evidence="3">
    <location>
        <begin position="39"/>
        <end position="405"/>
    </location>
</feature>
<dbReference type="PANTHER" id="PTHR43751:SF6">
    <property type="entry name" value="N-ACETYLGALACTOSAMINE-6-O-SULFATASE"/>
    <property type="match status" value="1"/>
</dbReference>
<evidence type="ECO:0000256" key="2">
    <source>
        <dbReference type="ARBA" id="ARBA00022801"/>
    </source>
</evidence>
<dbReference type="SUPFAM" id="SSF53649">
    <property type="entry name" value="Alkaline phosphatase-like"/>
    <property type="match status" value="1"/>
</dbReference>
<name>A0A1K1PDZ2_9FLAO</name>
<dbReference type="GO" id="GO:0016787">
    <property type="term" value="F:hydrolase activity"/>
    <property type="evidence" value="ECO:0007669"/>
    <property type="project" value="UniProtKB-KW"/>
</dbReference>
<dbReference type="EMBL" id="FPJE01000008">
    <property type="protein sequence ID" value="SFW45697.1"/>
    <property type="molecule type" value="Genomic_DNA"/>
</dbReference>
<proteinExistence type="inferred from homology"/>
<dbReference type="OrthoDB" id="9765065at2"/>
<dbReference type="Pfam" id="PF00884">
    <property type="entry name" value="Sulfatase"/>
    <property type="match status" value="1"/>
</dbReference>
<dbReference type="PROSITE" id="PS00523">
    <property type="entry name" value="SULFATASE_1"/>
    <property type="match status" value="1"/>
</dbReference>